<dbReference type="GO" id="GO:0005886">
    <property type="term" value="C:plasma membrane"/>
    <property type="evidence" value="ECO:0007669"/>
    <property type="project" value="UniProtKB-SubCell"/>
</dbReference>
<evidence type="ECO:0000313" key="8">
    <source>
        <dbReference type="EMBL" id="PCI78146.1"/>
    </source>
</evidence>
<dbReference type="EC" id="2.5.1.145" evidence="7"/>
<evidence type="ECO:0000256" key="6">
    <source>
        <dbReference type="ARBA" id="ARBA00023136"/>
    </source>
</evidence>
<protein>
    <recommendedName>
        <fullName evidence="7">Phosphatidylglycerol--prolipoprotein diacylglyceryl transferase</fullName>
        <ecNumber evidence="7">2.5.1.145</ecNumber>
    </recommendedName>
</protein>
<accession>A0A2A4X6L0</accession>
<evidence type="ECO:0000256" key="7">
    <source>
        <dbReference type="HAMAP-Rule" id="MF_01147"/>
    </source>
</evidence>
<sequence>MIMAWIYWNPSIKAFTIPWINHDVVWYGILFALGIFFSYFVLAHLIFKFFLRTLKGEENLKAKAFACVDKLCLYLVSCMVLFSRLFHLLFYEKMDYIAADPLVIFKVWEGGLSSHGGVIGLFVGMVLFLIRESRTYPVFSFVTLIDLIIVPGMLTGAFIRVGNFINQEILGTPTTHFFGVIFGSSSFAQHGIALHPVVLYEALIYFVACLFFSIKFSKWIYFRGRIAGWMFLTVFTARFVLEFFKQSQSYYIESAHLLNMGQMLTLPLIVLGFYLTYQSFKPSSALFMRDVREKEGA</sequence>
<comment type="function">
    <text evidence="7">Catalyzes the transfer of the diacylglyceryl group from phosphatidylglycerol to the sulfhydryl group of the N-terminal cysteine of a prolipoprotein, the first step in the formation of mature lipoproteins.</text>
</comment>
<proteinExistence type="inferred from homology"/>
<feature type="transmembrane region" description="Helical" evidence="7">
    <location>
        <begin position="256"/>
        <end position="277"/>
    </location>
</feature>
<comment type="pathway">
    <text evidence="7">Protein modification; lipoprotein biosynthesis (diacylglyceryl transfer).</text>
</comment>
<feature type="transmembrane region" description="Helical" evidence="7">
    <location>
        <begin position="111"/>
        <end position="130"/>
    </location>
</feature>
<comment type="subcellular location">
    <subcellularLocation>
        <location evidence="7">Cell membrane</location>
        <topology evidence="7">Multi-pass membrane protein</topology>
    </subcellularLocation>
</comment>
<keyword evidence="3 7" id="KW-0808">Transferase</keyword>
<organism evidence="8 9">
    <name type="scientific">Aerophobetes bacterium</name>
    <dbReference type="NCBI Taxonomy" id="2030807"/>
    <lineage>
        <taxon>Bacteria</taxon>
        <taxon>Candidatus Aerophobota</taxon>
    </lineage>
</organism>
<dbReference type="EMBL" id="NVUK01000008">
    <property type="protein sequence ID" value="PCI78146.1"/>
    <property type="molecule type" value="Genomic_DNA"/>
</dbReference>
<dbReference type="InterPro" id="IPR001640">
    <property type="entry name" value="Lgt"/>
</dbReference>
<evidence type="ECO:0000256" key="2">
    <source>
        <dbReference type="ARBA" id="ARBA00022475"/>
    </source>
</evidence>
<feature type="transmembrane region" description="Helical" evidence="7">
    <location>
        <begin position="137"/>
        <end position="159"/>
    </location>
</feature>
<dbReference type="PANTHER" id="PTHR30589:SF0">
    <property type="entry name" value="PHOSPHATIDYLGLYCEROL--PROLIPOPROTEIN DIACYLGLYCERYL TRANSFERASE"/>
    <property type="match status" value="1"/>
</dbReference>
<evidence type="ECO:0000256" key="4">
    <source>
        <dbReference type="ARBA" id="ARBA00022692"/>
    </source>
</evidence>
<comment type="caution">
    <text evidence="8">The sequence shown here is derived from an EMBL/GenBank/DDBJ whole genome shotgun (WGS) entry which is preliminary data.</text>
</comment>
<evidence type="ECO:0000256" key="1">
    <source>
        <dbReference type="ARBA" id="ARBA00007150"/>
    </source>
</evidence>
<feature type="transmembrane region" description="Helical" evidence="7">
    <location>
        <begin position="192"/>
        <end position="214"/>
    </location>
</feature>
<evidence type="ECO:0000256" key="5">
    <source>
        <dbReference type="ARBA" id="ARBA00022989"/>
    </source>
</evidence>
<keyword evidence="6 7" id="KW-0472">Membrane</keyword>
<feature type="binding site" evidence="7">
    <location>
        <position position="160"/>
    </location>
    <ligand>
        <name>a 1,2-diacyl-sn-glycero-3-phospho-(1'-sn-glycerol)</name>
        <dbReference type="ChEBI" id="CHEBI:64716"/>
    </ligand>
</feature>
<keyword evidence="5 7" id="KW-1133">Transmembrane helix</keyword>
<dbReference type="GO" id="GO:0008961">
    <property type="term" value="F:phosphatidylglycerol-prolipoprotein diacylglyceryl transferase activity"/>
    <property type="evidence" value="ECO:0007669"/>
    <property type="project" value="UniProtKB-UniRule"/>
</dbReference>
<dbReference type="AlphaFoldDB" id="A0A2A4X6L0"/>
<dbReference type="Proteomes" id="UP000218775">
    <property type="component" value="Unassembled WGS sequence"/>
</dbReference>
<dbReference type="UniPathway" id="UPA00664"/>
<dbReference type="PANTHER" id="PTHR30589">
    <property type="entry name" value="PROLIPOPROTEIN DIACYLGLYCERYL TRANSFERASE"/>
    <property type="match status" value="1"/>
</dbReference>
<feature type="transmembrane region" description="Helical" evidence="7">
    <location>
        <begin position="226"/>
        <end position="244"/>
    </location>
</feature>
<feature type="transmembrane region" description="Helical" evidence="7">
    <location>
        <begin position="24"/>
        <end position="51"/>
    </location>
</feature>
<feature type="transmembrane region" description="Helical" evidence="7">
    <location>
        <begin position="71"/>
        <end position="91"/>
    </location>
</feature>
<comment type="catalytic activity">
    <reaction evidence="7">
        <text>L-cysteinyl-[prolipoprotein] + a 1,2-diacyl-sn-glycero-3-phospho-(1'-sn-glycerol) = an S-1,2-diacyl-sn-glyceryl-L-cysteinyl-[prolipoprotein] + sn-glycerol 1-phosphate + H(+)</text>
        <dbReference type="Rhea" id="RHEA:56712"/>
        <dbReference type="Rhea" id="RHEA-COMP:14679"/>
        <dbReference type="Rhea" id="RHEA-COMP:14680"/>
        <dbReference type="ChEBI" id="CHEBI:15378"/>
        <dbReference type="ChEBI" id="CHEBI:29950"/>
        <dbReference type="ChEBI" id="CHEBI:57685"/>
        <dbReference type="ChEBI" id="CHEBI:64716"/>
        <dbReference type="ChEBI" id="CHEBI:140658"/>
        <dbReference type="EC" id="2.5.1.145"/>
    </reaction>
</comment>
<dbReference type="GO" id="GO:0042158">
    <property type="term" value="P:lipoprotein biosynthetic process"/>
    <property type="evidence" value="ECO:0007669"/>
    <property type="project" value="UniProtKB-UniRule"/>
</dbReference>
<comment type="similarity">
    <text evidence="1 7">Belongs to the Lgt family.</text>
</comment>
<dbReference type="Pfam" id="PF01790">
    <property type="entry name" value="LGT"/>
    <property type="match status" value="1"/>
</dbReference>
<dbReference type="PROSITE" id="PS01311">
    <property type="entry name" value="LGT"/>
    <property type="match status" value="1"/>
</dbReference>
<keyword evidence="2 7" id="KW-1003">Cell membrane</keyword>
<keyword evidence="4 7" id="KW-0812">Transmembrane</keyword>
<reference evidence="9" key="1">
    <citation type="submission" date="2017-08" db="EMBL/GenBank/DDBJ databases">
        <title>A dynamic microbial community with high functional redundancy inhabits the cold, oxic subseafloor aquifer.</title>
        <authorList>
            <person name="Tully B.J."/>
            <person name="Wheat C.G."/>
            <person name="Glazer B.T."/>
            <person name="Huber J.A."/>
        </authorList>
    </citation>
    <scope>NUCLEOTIDE SEQUENCE [LARGE SCALE GENOMIC DNA]</scope>
</reference>
<evidence type="ECO:0000256" key="3">
    <source>
        <dbReference type="ARBA" id="ARBA00022679"/>
    </source>
</evidence>
<name>A0A2A4X6L0_UNCAE</name>
<gene>
    <name evidence="7" type="primary">lgt</name>
    <name evidence="8" type="ORF">COB21_01375</name>
</gene>
<evidence type="ECO:0000313" key="9">
    <source>
        <dbReference type="Proteomes" id="UP000218775"/>
    </source>
</evidence>
<dbReference type="HAMAP" id="MF_01147">
    <property type="entry name" value="Lgt"/>
    <property type="match status" value="1"/>
</dbReference>